<evidence type="ECO:0000313" key="4">
    <source>
        <dbReference type="Proteomes" id="UP000440304"/>
    </source>
</evidence>
<comment type="similarity">
    <text evidence="1">Belongs to the metallo-dependent hydrolases superfamily.</text>
</comment>
<dbReference type="AlphaFoldDB" id="A0A6N8T910"/>
<dbReference type="InterPro" id="IPR006680">
    <property type="entry name" value="Amidohydro-rel"/>
</dbReference>
<reference evidence="3 4" key="1">
    <citation type="submission" date="2019-12" db="EMBL/GenBank/DDBJ databases">
        <title>Shinella granuli gen. nov., sp. nov., and proposal of the reclassification of Zoogloea ramigera ATCC 19623 as Shinella zoogloeoides sp. nov.</title>
        <authorList>
            <person name="Gao J."/>
        </authorList>
    </citation>
    <scope>NUCLEOTIDE SEQUENCE [LARGE SCALE GENOMIC DNA]</scope>
    <source>
        <strain evidence="3 4">DSM 287</strain>
    </source>
</reference>
<sequence length="281" mass="30615">MIVDTHLHLIYRDRLSYPWLANVPPLDADFTHAAYAREARRLGIVAALHMEVDVAEADIARETAMVEALAGEAGSLLVGAIAACRPEEPDFPAYLERVLADPFVCGFRRVLHVVPDDVSEGALFRENISRLAGTGLNFDLCVLPHQIGKAIALADLAPDVSFVLDHCGVPDIKGGGFDLWKGPVAEIARRPNVTVKLSGIPAYGADDWTLEDLKPYFGHVAACFGFERMVWGSDWPVCTLGGGLSTWIGATQALLSGVSLEDKRRVFSENAWRLWKIAPKA</sequence>
<dbReference type="Gene3D" id="3.20.20.140">
    <property type="entry name" value="Metal-dependent hydrolases"/>
    <property type="match status" value="1"/>
</dbReference>
<comment type="caution">
    <text evidence="3">The sequence shown here is derived from an EMBL/GenBank/DDBJ whole genome shotgun (WGS) entry which is preliminary data.</text>
</comment>
<dbReference type="InterPro" id="IPR052350">
    <property type="entry name" value="Metallo-dep_Lactonases"/>
</dbReference>
<evidence type="ECO:0000256" key="1">
    <source>
        <dbReference type="ARBA" id="ARBA00038310"/>
    </source>
</evidence>
<dbReference type="SUPFAM" id="SSF51556">
    <property type="entry name" value="Metallo-dependent hydrolases"/>
    <property type="match status" value="1"/>
</dbReference>
<gene>
    <name evidence="3" type="ORF">GR156_05295</name>
</gene>
<evidence type="ECO:0000259" key="2">
    <source>
        <dbReference type="Pfam" id="PF04909"/>
    </source>
</evidence>
<dbReference type="OrthoDB" id="9787654at2"/>
<dbReference type="InterPro" id="IPR032466">
    <property type="entry name" value="Metal_Hydrolase"/>
</dbReference>
<name>A0A6N8T910_SHIZO</name>
<dbReference type="EMBL" id="WUML01000003">
    <property type="protein sequence ID" value="MXN99706.1"/>
    <property type="molecule type" value="Genomic_DNA"/>
</dbReference>
<organism evidence="3 4">
    <name type="scientific">Shinella zoogloeoides</name>
    <name type="common">Crabtreella saccharophila</name>
    <dbReference type="NCBI Taxonomy" id="352475"/>
    <lineage>
        <taxon>Bacteria</taxon>
        <taxon>Pseudomonadati</taxon>
        <taxon>Pseudomonadota</taxon>
        <taxon>Alphaproteobacteria</taxon>
        <taxon>Hyphomicrobiales</taxon>
        <taxon>Rhizobiaceae</taxon>
        <taxon>Shinella</taxon>
    </lineage>
</organism>
<dbReference type="PANTHER" id="PTHR43569:SF2">
    <property type="entry name" value="AMIDOHYDROLASE-RELATED DOMAIN-CONTAINING PROTEIN"/>
    <property type="match status" value="1"/>
</dbReference>
<accession>A0A6N8T910</accession>
<feature type="domain" description="Amidohydrolase-related" evidence="2">
    <location>
        <begin position="3"/>
        <end position="276"/>
    </location>
</feature>
<dbReference type="Pfam" id="PF04909">
    <property type="entry name" value="Amidohydro_2"/>
    <property type="match status" value="1"/>
</dbReference>
<evidence type="ECO:0000313" key="3">
    <source>
        <dbReference type="EMBL" id="MXN99706.1"/>
    </source>
</evidence>
<keyword evidence="3" id="KW-0378">Hydrolase</keyword>
<dbReference type="Proteomes" id="UP000440304">
    <property type="component" value="Unassembled WGS sequence"/>
</dbReference>
<dbReference type="PANTHER" id="PTHR43569">
    <property type="entry name" value="AMIDOHYDROLASE"/>
    <property type="match status" value="1"/>
</dbReference>
<proteinExistence type="inferred from homology"/>
<dbReference type="GO" id="GO:0016787">
    <property type="term" value="F:hydrolase activity"/>
    <property type="evidence" value="ECO:0007669"/>
    <property type="project" value="UniProtKB-KW"/>
</dbReference>
<dbReference type="RefSeq" id="WP_160785113.1">
    <property type="nucleotide sequence ID" value="NZ_CP086610.1"/>
</dbReference>
<protein>
    <submittedName>
        <fullName evidence="3">Amidohydrolase family protein</fullName>
    </submittedName>
</protein>